<protein>
    <submittedName>
        <fullName evidence="1">LCP family protein</fullName>
    </submittedName>
</protein>
<gene>
    <name evidence="1" type="ORF">JFY71_00305</name>
</gene>
<accession>A0AC61MQR2</accession>
<dbReference type="EMBL" id="CP066744">
    <property type="protein sequence ID" value="QQK08015.1"/>
    <property type="molecule type" value="Genomic_DNA"/>
</dbReference>
<sequence>MKKKSVIIFIAFLLIFGAAFYIINELLDLQVATTVDITGDELGKGNEIEPVVDDELMFLLLGVDKNPDVSEEQQDDHVRTDTMILVNVNFDKGTIDLISIPRDTKVNYNGSNIKINAAHAYDGKVGALKAVRQLTGLDIDYFMSVDYNAVLRLVEVIGGVEVDSPQVIEAPEIGVYIPKGKSVLDEKQSLYFLRAREVLKNGSDFERMENQQYFLKQLAKEVTKISNLPKIPKLLKVFKDNVEHNLSLGNFGSILLQAVKFDSSKMTTMTLEGTTGREYNGNGNPVDYFYVDKEKMNKLFLEKYPEYFFNKSQINSYE</sequence>
<name>A0AC61MQR2_9FIRM</name>
<evidence type="ECO:0000313" key="1">
    <source>
        <dbReference type="EMBL" id="QQK08015.1"/>
    </source>
</evidence>
<dbReference type="Proteomes" id="UP000595814">
    <property type="component" value="Chromosome"/>
</dbReference>
<evidence type="ECO:0000313" key="2">
    <source>
        <dbReference type="Proteomes" id="UP000595814"/>
    </source>
</evidence>
<reference evidence="1 2" key="1">
    <citation type="journal article" date="2022" name="Int. J. Syst. Evol. Microbiol.">
        <title>Miniphocaeibacter halophilus sp. nov., an ammonium-tolerant acetate-producing bacterium isolated from a biogas system.</title>
        <authorList>
            <person name="Schnurer A."/>
            <person name="Singh A."/>
            <person name="Bi S."/>
            <person name="Qiao W."/>
            <person name="Westerholm M."/>
        </authorList>
    </citation>
    <scope>NUCLEOTIDE SEQUENCE [LARGE SCALE GENOMIC DNA]</scope>
    <source>
        <strain evidence="1 2">AMB_01</strain>
    </source>
</reference>
<proteinExistence type="predicted"/>
<keyword evidence="2" id="KW-1185">Reference proteome</keyword>
<organism evidence="1 2">
    <name type="scientific">Miniphocaeibacter halophilus</name>
    <dbReference type="NCBI Taxonomy" id="2931922"/>
    <lineage>
        <taxon>Bacteria</taxon>
        <taxon>Bacillati</taxon>
        <taxon>Bacillota</taxon>
        <taxon>Tissierellia</taxon>
        <taxon>Tissierellales</taxon>
        <taxon>Peptoniphilaceae</taxon>
        <taxon>Miniphocaeibacter</taxon>
    </lineage>
</organism>